<evidence type="ECO:0000313" key="2">
    <source>
        <dbReference type="EMBL" id="SMX70835.1"/>
    </source>
</evidence>
<feature type="chain" id="PRO_5013722537" description="Peptidoglycan-binding protein" evidence="1">
    <location>
        <begin position="30"/>
        <end position="196"/>
    </location>
</feature>
<dbReference type="EMBL" id="FXZA01000002">
    <property type="protein sequence ID" value="SMX70835.1"/>
    <property type="molecule type" value="Genomic_DNA"/>
</dbReference>
<name>A0A2H1I6M7_BRELN</name>
<evidence type="ECO:0008006" key="4">
    <source>
        <dbReference type="Google" id="ProtNLM"/>
    </source>
</evidence>
<dbReference type="AlphaFoldDB" id="A0A2H1I6M7"/>
<protein>
    <recommendedName>
        <fullName evidence="4">Peptidoglycan-binding protein</fullName>
    </recommendedName>
</protein>
<proteinExistence type="predicted"/>
<dbReference type="OrthoDB" id="5171895at2"/>
<sequence>MKLARACAVTTLSAAVIAGGFATATAASAEPNTASAEAAPFTSKALDGGKVPSRQDATQLNQEQIDNARTIIAVGKGADLSTKAQKIAVMTALQESSLYNLDGGDRDSAGLFQQRPSTGWGTLEQVTDPVFASKSFYGVNPEGSNLGLIQIEGWETMLPGAAAQSVQGSAYPDAYAKWDPLATELVNGNQDVAPIS</sequence>
<reference evidence="2 3" key="1">
    <citation type="submission" date="2017-03" db="EMBL/GenBank/DDBJ databases">
        <authorList>
            <person name="Afonso C.L."/>
            <person name="Miller P.J."/>
            <person name="Scott M.A."/>
            <person name="Spackman E."/>
            <person name="Goraichik I."/>
            <person name="Dimitrov K.M."/>
            <person name="Suarez D.L."/>
            <person name="Swayne D.E."/>
        </authorList>
    </citation>
    <scope>NUCLEOTIDE SEQUENCE [LARGE SCALE GENOMIC DNA]</scope>
    <source>
        <strain evidence="2 3">Mu101</strain>
    </source>
</reference>
<gene>
    <name evidence="2" type="ORF">BLIN101_00899</name>
</gene>
<accession>A0A2H1I6M7</accession>
<evidence type="ECO:0000256" key="1">
    <source>
        <dbReference type="SAM" id="SignalP"/>
    </source>
</evidence>
<evidence type="ECO:0000313" key="3">
    <source>
        <dbReference type="Proteomes" id="UP000234498"/>
    </source>
</evidence>
<keyword evidence="1" id="KW-0732">Signal</keyword>
<dbReference type="Proteomes" id="UP000234498">
    <property type="component" value="Unassembled WGS sequence"/>
</dbReference>
<feature type="signal peptide" evidence="1">
    <location>
        <begin position="1"/>
        <end position="29"/>
    </location>
</feature>
<organism evidence="2 3">
    <name type="scientific">Brevibacterium linens</name>
    <dbReference type="NCBI Taxonomy" id="1703"/>
    <lineage>
        <taxon>Bacteria</taxon>
        <taxon>Bacillati</taxon>
        <taxon>Actinomycetota</taxon>
        <taxon>Actinomycetes</taxon>
        <taxon>Micrococcales</taxon>
        <taxon>Brevibacteriaceae</taxon>
        <taxon>Brevibacterium</taxon>
    </lineage>
</organism>